<dbReference type="FunFam" id="3.40.50.1010:FF:000021">
    <property type="entry name" value="DIS3-like exonuclease 1 isoform X1"/>
    <property type="match status" value="1"/>
</dbReference>
<protein>
    <recommendedName>
        <fullName evidence="13">Ribosomal RNA-processing protein 44</fullName>
    </recommendedName>
</protein>
<dbReference type="SMART" id="SM00955">
    <property type="entry name" value="RNB"/>
    <property type="match status" value="1"/>
</dbReference>
<evidence type="ECO:0000259" key="16">
    <source>
        <dbReference type="SMART" id="SM00670"/>
    </source>
</evidence>
<dbReference type="GO" id="GO:0004519">
    <property type="term" value="F:endonuclease activity"/>
    <property type="evidence" value="ECO:0007669"/>
    <property type="project" value="TreeGrafter"/>
</dbReference>
<dbReference type="GO" id="GO:0000176">
    <property type="term" value="C:nuclear exosome (RNase complex)"/>
    <property type="evidence" value="ECO:0007669"/>
    <property type="project" value="UniProtKB-ARBA"/>
</dbReference>
<keyword evidence="9" id="KW-0271">Exosome</keyword>
<evidence type="ECO:0000259" key="17">
    <source>
        <dbReference type="SMART" id="SM00955"/>
    </source>
</evidence>
<evidence type="ECO:0000256" key="15">
    <source>
        <dbReference type="SAM" id="MobiDB-lite"/>
    </source>
</evidence>
<keyword evidence="8" id="KW-0378">Hydrolase</keyword>
<dbReference type="CDD" id="cd09862">
    <property type="entry name" value="PIN_Rrp44-like"/>
    <property type="match status" value="1"/>
</dbReference>
<dbReference type="SUPFAM" id="SSF88723">
    <property type="entry name" value="PIN domain-like"/>
    <property type="match status" value="1"/>
</dbReference>
<dbReference type="PANTHER" id="PTHR23355:SF35">
    <property type="entry name" value="EXOSOME COMPLEX EXONUCLEASE RRP44"/>
    <property type="match status" value="1"/>
</dbReference>
<dbReference type="InterPro" id="IPR001900">
    <property type="entry name" value="RNase_II/R"/>
</dbReference>
<sequence length="1050" mass="118529">MLRSRTFVKKTRKGNVIKLVKEHYLRDDIHCGFKECRNPDCLQAKAKLEELAKCLQQHEKSGSKLTPLSSEIEPIDSLGKVYIIPDTNEFINQMDIFENPLIDNVIVLQTVLEEVKALSIVTYNRIRSLIKDNGESRNWYVFSNEHHEKTFLDRTSSESSNDRNDRAIRKATEWYSEHINEMGVDVVLVTEDSENRKKAAELKVKTMKFEEYLLSKKDCSHLLDMMGNVDIKSESNWEGYTPYLSTLQINEGLKEGFLIQGTLDISPYNYLEGSIYGAVKELGSTEVKIHIIGRKNMNRSISGDKVVVRLLPKSEWKKSPSLALVDEDEDAVVKSEELSSAASEVNPEVSDKNEDFYPKKKQKTDSVVPELVNTDSSHLLDVGEPTAVVVGIIRRNWRQYCCFLDPNMEKSASSKAIGISSNVFMLPMDRKVPKIKIRTRQAKELVGKRVIVSIDSWPVESKYPLGHFIKVIGNAGDQSTETEVLLLEHDVPYYEFSPKVLSDLPIEGESWIFDPERDGVSNGARKDIRHLNVCSIDPPGCTDIDDALHCVILPNGNFQVGVHIADVTNFVKMGTAIDQEAANRCTTVYLVNKRIDMLPPLLGTNLCSLRSNVDRLSFSCIWELDSEANIVSVDFFKSVIRSKASFTYEEAQLRIDDSSMNDELTKSIRELNNLAKKLKARRITNGALTLFSPEVRFKLENDSQDPLDVEMKELKETNSLVEEFMLLANISVAKQIYSKFSDKSLLRRHPEPPQNNFLSLNKSLERFGIQLSTQSSLDLSNSLDSAVLEGDAYFNTLVRILTTRCMMQAVYFSSGTLPESEYRHYGLATPIYTHFTSPIRRYADVIVHRLLAISIGFDTGSTLMKMTNSVMSEQCNMLNKRHRMAQHAARASVELFTNLFFKNKVVVEDGYVIQILQNGFSVLIPQYGIEGIVYLARESKISPEKKPASIVYCKESNSLKMEGDDNVVIGLFQKVKVSLQVDDKPVAANVSSMRRKLTLNLLEPNIPGLSAALEKKQMLLEQSKSSSSGISDNQIIQMVENMTSESKIQV</sequence>
<keyword evidence="10" id="KW-0269">Exonuclease</keyword>
<dbReference type="InterPro" id="IPR041505">
    <property type="entry name" value="Dis3_CSD2"/>
</dbReference>
<dbReference type="PROSITE" id="PS01175">
    <property type="entry name" value="RIBONUCLEASE_II"/>
    <property type="match status" value="1"/>
</dbReference>
<dbReference type="Gene3D" id="2.40.50.700">
    <property type="match status" value="1"/>
</dbReference>
<evidence type="ECO:0000256" key="4">
    <source>
        <dbReference type="ARBA" id="ARBA00005785"/>
    </source>
</evidence>
<dbReference type="GO" id="GO:0000175">
    <property type="term" value="F:3'-5'-RNA exonuclease activity"/>
    <property type="evidence" value="ECO:0007669"/>
    <property type="project" value="TreeGrafter"/>
</dbReference>
<feature type="domain" description="PIN" evidence="16">
    <location>
        <begin position="81"/>
        <end position="197"/>
    </location>
</feature>
<evidence type="ECO:0000256" key="10">
    <source>
        <dbReference type="ARBA" id="ARBA00022839"/>
    </source>
</evidence>
<dbReference type="Pfam" id="PF17849">
    <property type="entry name" value="OB_Dis3"/>
    <property type="match status" value="1"/>
</dbReference>
<dbReference type="GO" id="GO:0000177">
    <property type="term" value="C:cytoplasmic exosome (RNase complex)"/>
    <property type="evidence" value="ECO:0007669"/>
    <property type="project" value="TreeGrafter"/>
</dbReference>
<dbReference type="OrthoDB" id="372421at2759"/>
<dbReference type="InterPro" id="IPR033771">
    <property type="entry name" value="Rrp44_CSD1"/>
</dbReference>
<accession>A0A2T9ZFD5</accession>
<dbReference type="AlphaFoldDB" id="A0A2T9ZFD5"/>
<dbReference type="Gene3D" id="2.40.50.690">
    <property type="match status" value="1"/>
</dbReference>
<name>A0A2T9ZFD5_9FUNG</name>
<dbReference type="InterPro" id="IPR050180">
    <property type="entry name" value="RNR_Ribonuclease"/>
</dbReference>
<dbReference type="Pfam" id="PF00773">
    <property type="entry name" value="RNB"/>
    <property type="match status" value="1"/>
</dbReference>
<dbReference type="EMBL" id="MBFS01000253">
    <property type="protein sequence ID" value="PVV03281.1"/>
    <property type="molecule type" value="Genomic_DNA"/>
</dbReference>
<dbReference type="STRING" id="133381.A0A2T9ZFD5"/>
<keyword evidence="12" id="KW-0539">Nucleus</keyword>
<comment type="similarity">
    <text evidence="4 14">Belongs to the RNR ribonuclease family.</text>
</comment>
<comment type="subcellular location">
    <subcellularLocation>
        <location evidence="3">Cytoplasm</location>
    </subcellularLocation>
    <subcellularLocation>
        <location evidence="2">Nucleus</location>
    </subcellularLocation>
</comment>
<evidence type="ECO:0000313" key="20">
    <source>
        <dbReference type="Proteomes" id="UP000245609"/>
    </source>
</evidence>
<evidence type="ECO:0000256" key="12">
    <source>
        <dbReference type="ARBA" id="ARBA00023242"/>
    </source>
</evidence>
<proteinExistence type="inferred from homology"/>
<evidence type="ECO:0000256" key="5">
    <source>
        <dbReference type="ARBA" id="ARBA00022490"/>
    </source>
</evidence>
<dbReference type="InterPro" id="IPR002716">
    <property type="entry name" value="PIN_dom"/>
</dbReference>
<evidence type="ECO:0000256" key="9">
    <source>
        <dbReference type="ARBA" id="ARBA00022835"/>
    </source>
</evidence>
<dbReference type="InterPro" id="IPR029060">
    <property type="entry name" value="PIN-like_dom_sf"/>
</dbReference>
<dbReference type="EMBL" id="MBFS01000253">
    <property type="protein sequence ID" value="PVV03279.1"/>
    <property type="molecule type" value="Genomic_DNA"/>
</dbReference>
<feature type="compositionally biased region" description="Basic and acidic residues" evidence="15">
    <location>
        <begin position="349"/>
        <end position="358"/>
    </location>
</feature>
<dbReference type="GO" id="GO:0071031">
    <property type="term" value="P:nuclear mRNA surveillance of mRNA 3'-end processing"/>
    <property type="evidence" value="ECO:0007669"/>
    <property type="project" value="TreeGrafter"/>
</dbReference>
<dbReference type="InterPro" id="IPR022966">
    <property type="entry name" value="RNase_II/R_CS"/>
</dbReference>
<feature type="region of interest" description="Disordered" evidence="15">
    <location>
        <begin position="337"/>
        <end position="360"/>
    </location>
</feature>
<keyword evidence="20" id="KW-1185">Reference proteome</keyword>
<dbReference type="PANTHER" id="PTHR23355">
    <property type="entry name" value="RIBONUCLEASE"/>
    <property type="match status" value="1"/>
</dbReference>
<evidence type="ECO:0000256" key="3">
    <source>
        <dbReference type="ARBA" id="ARBA00004496"/>
    </source>
</evidence>
<dbReference type="GO" id="GO:0019899">
    <property type="term" value="F:enzyme binding"/>
    <property type="evidence" value="ECO:0007669"/>
    <property type="project" value="UniProtKB-ARBA"/>
</dbReference>
<feature type="domain" description="RNB" evidence="17">
    <location>
        <begin position="525"/>
        <end position="857"/>
    </location>
</feature>
<reference evidence="19 20" key="1">
    <citation type="journal article" date="2018" name="MBio">
        <title>Comparative Genomics Reveals the Core Gene Toolbox for the Fungus-Insect Symbiosis.</title>
        <authorList>
            <person name="Wang Y."/>
            <person name="Stata M."/>
            <person name="Wang W."/>
            <person name="Stajich J.E."/>
            <person name="White M.M."/>
            <person name="Moncalvo J.M."/>
        </authorList>
    </citation>
    <scope>NUCLEOTIDE SEQUENCE [LARGE SCALE GENOMIC DNA]</scope>
    <source>
        <strain evidence="19 20">SC-DP-2</strain>
    </source>
</reference>
<evidence type="ECO:0000313" key="19">
    <source>
        <dbReference type="EMBL" id="PVV03281.1"/>
    </source>
</evidence>
<evidence type="ECO:0000256" key="11">
    <source>
        <dbReference type="ARBA" id="ARBA00022884"/>
    </source>
</evidence>
<evidence type="ECO:0000313" key="18">
    <source>
        <dbReference type="EMBL" id="PVV03279.1"/>
    </source>
</evidence>
<gene>
    <name evidence="19" type="ORF">BB560_002246</name>
    <name evidence="18" type="ORF">BB560_002248</name>
</gene>
<dbReference type="Pfam" id="PF17216">
    <property type="entry name" value="Rrp44_CSD1"/>
    <property type="match status" value="1"/>
</dbReference>
<dbReference type="FunFam" id="2.40.50.700:FF:000001">
    <property type="entry name" value="Exosome complex exonuclease exoribonuclease (Rrp44)"/>
    <property type="match status" value="1"/>
</dbReference>
<evidence type="ECO:0000256" key="13">
    <source>
        <dbReference type="ARBA" id="ARBA00077930"/>
    </source>
</evidence>
<keyword evidence="6" id="KW-0698">rRNA processing</keyword>
<dbReference type="InterPro" id="IPR033770">
    <property type="entry name" value="RRP44_S1"/>
</dbReference>
<dbReference type="SMART" id="SM00670">
    <property type="entry name" value="PINc"/>
    <property type="match status" value="1"/>
</dbReference>
<dbReference type="GO" id="GO:0003723">
    <property type="term" value="F:RNA binding"/>
    <property type="evidence" value="ECO:0007669"/>
    <property type="project" value="UniProtKB-KW"/>
</dbReference>
<dbReference type="Pfam" id="PF17215">
    <property type="entry name" value="Rrp44_S1"/>
    <property type="match status" value="1"/>
</dbReference>
<keyword evidence="11" id="KW-0694">RNA-binding</keyword>
<dbReference type="Gene3D" id="3.40.50.1010">
    <property type="entry name" value="5'-nuclease"/>
    <property type="match status" value="1"/>
</dbReference>
<evidence type="ECO:0000256" key="2">
    <source>
        <dbReference type="ARBA" id="ARBA00004123"/>
    </source>
</evidence>
<evidence type="ECO:0000256" key="6">
    <source>
        <dbReference type="ARBA" id="ARBA00022552"/>
    </source>
</evidence>
<dbReference type="Gene3D" id="2.40.50.140">
    <property type="entry name" value="Nucleic acid-binding proteins"/>
    <property type="match status" value="1"/>
</dbReference>
<organism evidence="19 20">
    <name type="scientific">Smittium megazygosporum</name>
    <dbReference type="NCBI Taxonomy" id="133381"/>
    <lineage>
        <taxon>Eukaryota</taxon>
        <taxon>Fungi</taxon>
        <taxon>Fungi incertae sedis</taxon>
        <taxon>Zoopagomycota</taxon>
        <taxon>Kickxellomycotina</taxon>
        <taxon>Harpellomycetes</taxon>
        <taxon>Harpellales</taxon>
        <taxon>Legeriomycetaceae</taxon>
        <taxon>Smittium</taxon>
    </lineage>
</organism>
<comment type="caution">
    <text evidence="19">The sequence shown here is derived from an EMBL/GenBank/DDBJ whole genome shotgun (WGS) entry which is preliminary data.</text>
</comment>
<comment type="cofactor">
    <cofactor evidence="1">
        <name>Mg(2+)</name>
        <dbReference type="ChEBI" id="CHEBI:18420"/>
    </cofactor>
</comment>
<dbReference type="Proteomes" id="UP000245609">
    <property type="component" value="Unassembled WGS sequence"/>
</dbReference>
<dbReference type="GO" id="GO:0016075">
    <property type="term" value="P:rRNA catabolic process"/>
    <property type="evidence" value="ECO:0007669"/>
    <property type="project" value="TreeGrafter"/>
</dbReference>
<dbReference type="GO" id="GO:0006364">
    <property type="term" value="P:rRNA processing"/>
    <property type="evidence" value="ECO:0007669"/>
    <property type="project" value="UniProtKB-KW"/>
</dbReference>
<keyword evidence="7" id="KW-0540">Nuclease</keyword>
<evidence type="ECO:0000256" key="8">
    <source>
        <dbReference type="ARBA" id="ARBA00022801"/>
    </source>
</evidence>
<evidence type="ECO:0000256" key="7">
    <source>
        <dbReference type="ARBA" id="ARBA00022722"/>
    </source>
</evidence>
<evidence type="ECO:0000256" key="1">
    <source>
        <dbReference type="ARBA" id="ARBA00001946"/>
    </source>
</evidence>
<dbReference type="Pfam" id="PF13638">
    <property type="entry name" value="PIN_4"/>
    <property type="match status" value="1"/>
</dbReference>
<dbReference type="InterPro" id="IPR012340">
    <property type="entry name" value="NA-bd_OB-fold"/>
</dbReference>
<keyword evidence="5" id="KW-0963">Cytoplasm</keyword>
<dbReference type="SUPFAM" id="SSF50249">
    <property type="entry name" value="Nucleic acid-binding proteins"/>
    <property type="match status" value="3"/>
</dbReference>
<evidence type="ECO:0000256" key="14">
    <source>
        <dbReference type="RuleBase" id="RU003901"/>
    </source>
</evidence>